<evidence type="ECO:0000313" key="2">
    <source>
        <dbReference type="Proteomes" id="UP000679779"/>
    </source>
</evidence>
<name>A0A919XM24_9BACL</name>
<evidence type="ECO:0000313" key="1">
    <source>
        <dbReference type="EMBL" id="GIO32900.1"/>
    </source>
</evidence>
<reference evidence="1" key="1">
    <citation type="submission" date="2021-03" db="EMBL/GenBank/DDBJ databases">
        <title>Antimicrobial resistance genes in bacteria isolated from Japanese honey, and their potential for conferring macrolide and lincosamide resistance in the American foulbrood pathogen Paenibacillus larvae.</title>
        <authorList>
            <person name="Okamoto M."/>
            <person name="Kumagai M."/>
            <person name="Kanamori H."/>
            <person name="Takamatsu D."/>
        </authorList>
    </citation>
    <scope>NUCLEOTIDE SEQUENCE</scope>
    <source>
        <strain evidence="1">J2TS6</strain>
    </source>
</reference>
<comment type="caution">
    <text evidence="1">The sequence shown here is derived from an EMBL/GenBank/DDBJ whole genome shotgun (WGS) entry which is preliminary data.</text>
</comment>
<accession>A0A919XM24</accession>
<keyword evidence="2" id="KW-1185">Reference proteome</keyword>
<dbReference type="EMBL" id="BORQ01000005">
    <property type="protein sequence ID" value="GIO32900.1"/>
    <property type="molecule type" value="Genomic_DNA"/>
</dbReference>
<gene>
    <name evidence="1" type="ORF">J2TS6_40410</name>
</gene>
<organism evidence="1 2">
    <name type="scientific">Paenibacillus albilobatus</name>
    <dbReference type="NCBI Taxonomy" id="2716884"/>
    <lineage>
        <taxon>Bacteria</taxon>
        <taxon>Bacillati</taxon>
        <taxon>Bacillota</taxon>
        <taxon>Bacilli</taxon>
        <taxon>Bacillales</taxon>
        <taxon>Paenibacillaceae</taxon>
        <taxon>Paenibacillus</taxon>
    </lineage>
</organism>
<proteinExistence type="predicted"/>
<protein>
    <submittedName>
        <fullName evidence="1">Uncharacterized protein</fullName>
    </submittedName>
</protein>
<dbReference type="AlphaFoldDB" id="A0A919XM24"/>
<dbReference type="Proteomes" id="UP000679779">
    <property type="component" value="Unassembled WGS sequence"/>
</dbReference>
<sequence>MGDSEDAKHVRLKHRAYLVKRSDAWPARFRYFLKRPARITCMRDARIVHEHVETAELKADTLCRSVDGGLICDVELEGARVRSDAFRSLLPILKAARPNEYDEAMCREFFGNLKTDSFVGPGNQGDGFILHLKNLLSCIEVRYL</sequence>